<proteinExistence type="inferred from homology"/>
<dbReference type="PANTHER" id="PTHR43531">
    <property type="entry name" value="PROTEIN ICFG"/>
    <property type="match status" value="1"/>
</dbReference>
<evidence type="ECO:0000313" key="8">
    <source>
        <dbReference type="Proteomes" id="UP000637632"/>
    </source>
</evidence>
<dbReference type="InterPro" id="IPR024478">
    <property type="entry name" value="HlyB_4HB_MCP"/>
</dbReference>
<evidence type="ECO:0000256" key="1">
    <source>
        <dbReference type="ARBA" id="ARBA00022481"/>
    </source>
</evidence>
<dbReference type="Gene3D" id="6.10.340.10">
    <property type="match status" value="1"/>
</dbReference>
<name>A0ABR6XHL3_9BURK</name>
<dbReference type="Proteomes" id="UP000637632">
    <property type="component" value="Unassembled WGS sequence"/>
</dbReference>
<dbReference type="RefSeq" id="WP_190480096.1">
    <property type="nucleotide sequence ID" value="NZ_JACOFT010000004.1"/>
</dbReference>
<dbReference type="InterPro" id="IPR003660">
    <property type="entry name" value="HAMP_dom"/>
</dbReference>
<dbReference type="Pfam" id="PF00015">
    <property type="entry name" value="MCPsignal"/>
    <property type="match status" value="1"/>
</dbReference>
<dbReference type="CDD" id="cd06225">
    <property type="entry name" value="HAMP"/>
    <property type="match status" value="1"/>
</dbReference>
<dbReference type="PRINTS" id="PR00260">
    <property type="entry name" value="CHEMTRNSDUCR"/>
</dbReference>
<feature type="domain" description="HAMP" evidence="6">
    <location>
        <begin position="213"/>
        <end position="265"/>
    </location>
</feature>
<feature type="domain" description="Methyl-accepting transducer" evidence="5">
    <location>
        <begin position="270"/>
        <end position="499"/>
    </location>
</feature>
<organism evidence="7 8">
    <name type="scientific">Undibacterium aquatile</name>
    <dbReference type="NCBI Taxonomy" id="1537398"/>
    <lineage>
        <taxon>Bacteria</taxon>
        <taxon>Pseudomonadati</taxon>
        <taxon>Pseudomonadota</taxon>
        <taxon>Betaproteobacteria</taxon>
        <taxon>Burkholderiales</taxon>
        <taxon>Oxalobacteraceae</taxon>
        <taxon>Undibacterium</taxon>
    </lineage>
</organism>
<dbReference type="SUPFAM" id="SSF58104">
    <property type="entry name" value="Methyl-accepting chemotaxis protein (MCP) signaling domain"/>
    <property type="match status" value="1"/>
</dbReference>
<dbReference type="Pfam" id="PF12729">
    <property type="entry name" value="4HB_MCP_1"/>
    <property type="match status" value="1"/>
</dbReference>
<keyword evidence="4" id="KW-0472">Membrane</keyword>
<dbReference type="PANTHER" id="PTHR43531:SF14">
    <property type="entry name" value="METHYL-ACCEPTING CHEMOTAXIS PROTEIN I-RELATED"/>
    <property type="match status" value="1"/>
</dbReference>
<dbReference type="SMART" id="SM00283">
    <property type="entry name" value="MA"/>
    <property type="match status" value="1"/>
</dbReference>
<keyword evidence="8" id="KW-1185">Reference proteome</keyword>
<sequence length="533" mass="56179">MHAFANLKIGVRLSIGFGILILMTLGMGGTGLQRFAEVNAVNSRIIEKDWVKAEAANVINATTRANARNTMELLIADDATQAGRVKQSIEANKQVISAALDTLKQLIYLPEGQALLATLTERRTAYVASFSKVLKQIDAGDKTGAIQTMNSETLPALDALQEPIVALTNLQKKIVVNSSGEVRDRIASATALLIVLTIAGLFVGVGLTWFISRSITRPLSEAVHIARTVASGDLTTKAQITTKDECGQLLQSMQEMNDSLVHIVNQVRGGTDLMAAATHEIADGNMELSSRTEEQASALEQTAASMEQLASAVRDNFESGMHANRLAESAAQVAAKGGAVVGEVVQTMEAINVSSRKIADIIGVIDGIAFQTNILALNAAVEAARAGEQGRGFAVVASEVRSLAGRSANAAKEIKTLISDSVGNVSDGCRLVEQAGSTMDEIVVHVRRVADLMGEITTASKEQTTGIEQVNQAVAQMDTVTQQNAALVEEAAAATQSLDHQANSLVQAVSIFKLGTTHSSIGFSRASPALLNV</sequence>
<keyword evidence="3" id="KW-0807">Transducer</keyword>
<evidence type="ECO:0000259" key="6">
    <source>
        <dbReference type="PROSITE" id="PS50885"/>
    </source>
</evidence>
<reference evidence="7 8" key="1">
    <citation type="submission" date="2020-08" db="EMBL/GenBank/DDBJ databases">
        <title>Novel species isolated from subtropical streams in China.</title>
        <authorList>
            <person name="Lu H."/>
        </authorList>
    </citation>
    <scope>NUCLEOTIDE SEQUENCE [LARGE SCALE GENOMIC DNA]</scope>
    <source>
        <strain evidence="7 8">CCTCC AB 2015119</strain>
    </source>
</reference>
<dbReference type="CDD" id="cd19411">
    <property type="entry name" value="MCP2201-like_sensor"/>
    <property type="match status" value="1"/>
</dbReference>
<dbReference type="InterPro" id="IPR004090">
    <property type="entry name" value="Chemotax_Me-accpt_rcpt"/>
</dbReference>
<dbReference type="SMART" id="SM00304">
    <property type="entry name" value="HAMP"/>
    <property type="match status" value="1"/>
</dbReference>
<gene>
    <name evidence="7" type="ORF">H8K26_13175</name>
</gene>
<evidence type="ECO:0000259" key="5">
    <source>
        <dbReference type="PROSITE" id="PS50111"/>
    </source>
</evidence>
<dbReference type="Pfam" id="PF00672">
    <property type="entry name" value="HAMP"/>
    <property type="match status" value="1"/>
</dbReference>
<accession>A0ABR6XHL3</accession>
<dbReference type="PROSITE" id="PS50885">
    <property type="entry name" value="HAMP"/>
    <property type="match status" value="1"/>
</dbReference>
<protein>
    <submittedName>
        <fullName evidence="7">MCP four helix bundle domain-containing protein</fullName>
    </submittedName>
</protein>
<keyword evidence="4" id="KW-1133">Transmembrane helix</keyword>
<keyword evidence="1" id="KW-0488">Methylation</keyword>
<evidence type="ECO:0000256" key="4">
    <source>
        <dbReference type="SAM" id="Phobius"/>
    </source>
</evidence>
<evidence type="ECO:0000256" key="2">
    <source>
        <dbReference type="ARBA" id="ARBA00029447"/>
    </source>
</evidence>
<evidence type="ECO:0000313" key="7">
    <source>
        <dbReference type="EMBL" id="MBC3812391.1"/>
    </source>
</evidence>
<dbReference type="InterPro" id="IPR047347">
    <property type="entry name" value="YvaQ-like_sensor"/>
</dbReference>
<evidence type="ECO:0000256" key="3">
    <source>
        <dbReference type="PROSITE-ProRule" id="PRU00284"/>
    </source>
</evidence>
<dbReference type="CDD" id="cd11386">
    <property type="entry name" value="MCP_signal"/>
    <property type="match status" value="1"/>
</dbReference>
<feature type="transmembrane region" description="Helical" evidence="4">
    <location>
        <begin position="12"/>
        <end position="32"/>
    </location>
</feature>
<dbReference type="InterPro" id="IPR051310">
    <property type="entry name" value="MCP_chemotaxis"/>
</dbReference>
<dbReference type="Gene3D" id="1.10.287.950">
    <property type="entry name" value="Methyl-accepting chemotaxis protein"/>
    <property type="match status" value="1"/>
</dbReference>
<dbReference type="EMBL" id="JACOFT010000004">
    <property type="protein sequence ID" value="MBC3812391.1"/>
    <property type="molecule type" value="Genomic_DNA"/>
</dbReference>
<keyword evidence="4" id="KW-0812">Transmembrane</keyword>
<comment type="caution">
    <text evidence="7">The sequence shown here is derived from an EMBL/GenBank/DDBJ whole genome shotgun (WGS) entry which is preliminary data.</text>
</comment>
<feature type="transmembrane region" description="Helical" evidence="4">
    <location>
        <begin position="191"/>
        <end position="211"/>
    </location>
</feature>
<dbReference type="PROSITE" id="PS50111">
    <property type="entry name" value="CHEMOTAXIS_TRANSDUC_2"/>
    <property type="match status" value="1"/>
</dbReference>
<comment type="similarity">
    <text evidence="2">Belongs to the methyl-accepting chemotaxis (MCP) protein family.</text>
</comment>
<dbReference type="InterPro" id="IPR004089">
    <property type="entry name" value="MCPsignal_dom"/>
</dbReference>